<comment type="caution">
    <text evidence="2">The sequence shown here is derived from an EMBL/GenBank/DDBJ whole genome shotgun (WGS) entry which is preliminary data.</text>
</comment>
<name>A0AAW3YT36_9GAMM</name>
<evidence type="ECO:0000313" key="2">
    <source>
        <dbReference type="EMBL" id="MBD2800214.1"/>
    </source>
</evidence>
<dbReference type="InterPro" id="IPR001242">
    <property type="entry name" value="Condensation_dom"/>
</dbReference>
<feature type="non-terminal residue" evidence="2">
    <location>
        <position position="1"/>
    </location>
</feature>
<dbReference type="Proteomes" id="UP001193920">
    <property type="component" value="Unassembled WGS sequence"/>
</dbReference>
<feature type="domain" description="Condensation" evidence="1">
    <location>
        <begin position="13"/>
        <end position="126"/>
    </location>
</feature>
<dbReference type="SUPFAM" id="SSF52777">
    <property type="entry name" value="CoA-dependent acyltransferases"/>
    <property type="match status" value="1"/>
</dbReference>
<feature type="non-terminal residue" evidence="2">
    <location>
        <position position="127"/>
    </location>
</feature>
<organism evidence="2">
    <name type="scientific">Xenorhabdus szentirmaii</name>
    <dbReference type="NCBI Taxonomy" id="290112"/>
    <lineage>
        <taxon>Bacteria</taxon>
        <taxon>Pseudomonadati</taxon>
        <taxon>Pseudomonadota</taxon>
        <taxon>Gammaproteobacteria</taxon>
        <taxon>Enterobacterales</taxon>
        <taxon>Morganellaceae</taxon>
        <taxon>Xenorhabdus</taxon>
    </lineage>
</organism>
<sequence>APADTGFALPCRDLRPLSETARARRVAELTEYEGSTPFDLTQGPLIRGQLLQLADEEHVLLFTQHHIISDGWSIGILVRELAALYQAALSGQTASLPPLPVQYADYAVWQRNALQGDRLTALRDFWH</sequence>
<dbReference type="Gene3D" id="3.30.559.10">
    <property type="entry name" value="Chloramphenicol acetyltransferase-like domain"/>
    <property type="match status" value="1"/>
</dbReference>
<proteinExistence type="predicted"/>
<dbReference type="EMBL" id="JACXBF010000151">
    <property type="protein sequence ID" value="MBD2800214.1"/>
    <property type="molecule type" value="Genomic_DNA"/>
</dbReference>
<dbReference type="InterPro" id="IPR023213">
    <property type="entry name" value="CAT-like_dom_sf"/>
</dbReference>
<dbReference type="AlphaFoldDB" id="A0AAW3YT36"/>
<protein>
    <recommendedName>
        <fullName evidence="1">Condensation domain-containing protein</fullName>
    </recommendedName>
</protein>
<accession>A0AAW3YT36</accession>
<gene>
    <name evidence="2" type="ORF">ID854_07010</name>
</gene>
<dbReference type="GO" id="GO:0003824">
    <property type="term" value="F:catalytic activity"/>
    <property type="evidence" value="ECO:0007669"/>
    <property type="project" value="InterPro"/>
</dbReference>
<reference evidence="2" key="1">
    <citation type="submission" date="2020-09" db="EMBL/GenBank/DDBJ databases">
        <authorList>
            <person name="Palma L."/>
            <person name="Caballero P."/>
            <person name="Berry C."/>
            <person name="Del Valle E."/>
        </authorList>
    </citation>
    <scope>NUCLEOTIDE SEQUENCE</scope>
    <source>
        <strain evidence="2">M</strain>
    </source>
</reference>
<dbReference type="PANTHER" id="PTHR45398:SF1">
    <property type="entry name" value="ENZYME, PUTATIVE (JCVI)-RELATED"/>
    <property type="match status" value="1"/>
</dbReference>
<reference evidence="2" key="2">
    <citation type="journal article" date="2024" name="Toxins">
        <title>Genome Sequence Analysis of Native Xenorhabdus Strains Isolated from Entomopathogenic Nematodes in Argentina.</title>
        <authorList>
            <person name="Palma L."/>
            <person name="Frizzo L."/>
            <person name="Kaiser S."/>
            <person name="Berry C."/>
            <person name="Caballero P."/>
            <person name="Bode H.B."/>
            <person name="Del Valle E.E."/>
        </authorList>
    </citation>
    <scope>NUCLEOTIDE SEQUENCE</scope>
    <source>
        <strain evidence="2">M</strain>
    </source>
</reference>
<dbReference type="Pfam" id="PF00668">
    <property type="entry name" value="Condensation"/>
    <property type="match status" value="1"/>
</dbReference>
<dbReference type="PANTHER" id="PTHR45398">
    <property type="match status" value="1"/>
</dbReference>
<evidence type="ECO:0000259" key="1">
    <source>
        <dbReference type="Pfam" id="PF00668"/>
    </source>
</evidence>